<dbReference type="OrthoDB" id="9807456at2"/>
<feature type="binding site" evidence="10">
    <location>
        <position position="41"/>
    </location>
    <ligand>
        <name>Mg(2+)</name>
        <dbReference type="ChEBI" id="CHEBI:18420"/>
    </ligand>
</feature>
<feature type="binding site" evidence="10">
    <location>
        <begin position="8"/>
        <end position="13"/>
    </location>
    <ligand>
        <name>substrate</name>
    </ligand>
</feature>
<evidence type="ECO:0000256" key="8">
    <source>
        <dbReference type="ARBA" id="ARBA00051875"/>
    </source>
</evidence>
<evidence type="ECO:0000256" key="5">
    <source>
        <dbReference type="ARBA" id="ARBA00022801"/>
    </source>
</evidence>
<comment type="subunit">
    <text evidence="2 10">Homodimer.</text>
</comment>
<gene>
    <name evidence="12" type="ORF">SAMN05421807_101440</name>
</gene>
<dbReference type="GO" id="GO:0009146">
    <property type="term" value="P:purine nucleoside triphosphate catabolic process"/>
    <property type="evidence" value="ECO:0007669"/>
    <property type="project" value="UniProtKB-UniRule"/>
</dbReference>
<dbReference type="GO" id="GO:0036222">
    <property type="term" value="F:XTP diphosphatase activity"/>
    <property type="evidence" value="ECO:0007669"/>
    <property type="project" value="UniProtKB-UniRule"/>
</dbReference>
<dbReference type="GO" id="GO:0046872">
    <property type="term" value="F:metal ion binding"/>
    <property type="evidence" value="ECO:0007669"/>
    <property type="project" value="UniProtKB-KW"/>
</dbReference>
<dbReference type="GO" id="GO:0005829">
    <property type="term" value="C:cytosol"/>
    <property type="evidence" value="ECO:0007669"/>
    <property type="project" value="TreeGrafter"/>
</dbReference>
<sequence>MKKIIIATKNKGKAKEFKELFAAYELDAISLNELDGIPDVEETGSTFKENAALKAEQIASMLSLPVIADDSGLMIDALDGKPGVYSARYAGEDKSDQANIDKVLTELHNVPETKRTAHFICVLAVAVPGSATTYYIGYCHGRIAHSPIGKNGFGYDPIFIPKGFQQTMAQLSPEEKNAISHRRNALKELEASLNKQDILLDR</sequence>
<dbReference type="PANTHER" id="PTHR11067">
    <property type="entry name" value="INOSINE TRIPHOSPHATE PYROPHOSPHATASE/HAM1 PROTEIN"/>
    <property type="match status" value="1"/>
</dbReference>
<feature type="binding site" evidence="10">
    <location>
        <begin position="153"/>
        <end position="156"/>
    </location>
    <ligand>
        <name>substrate</name>
    </ligand>
</feature>
<comment type="cofactor">
    <cofactor evidence="10">
        <name>Mg(2+)</name>
        <dbReference type="ChEBI" id="CHEBI:18420"/>
    </cofactor>
    <text evidence="10">Binds 1 Mg(2+) ion per subunit.</text>
</comment>
<accession>A0A1M5MCV2</accession>
<dbReference type="GO" id="GO:0009117">
    <property type="term" value="P:nucleotide metabolic process"/>
    <property type="evidence" value="ECO:0007669"/>
    <property type="project" value="UniProtKB-KW"/>
</dbReference>
<keyword evidence="3 10" id="KW-0479">Metal-binding</keyword>
<comment type="similarity">
    <text evidence="1 10 11">Belongs to the HAM1 NTPase family.</text>
</comment>
<protein>
    <recommendedName>
        <fullName evidence="10">dITP/XTP pyrophosphatase</fullName>
        <ecNumber evidence="10">3.6.1.66</ecNumber>
    </recommendedName>
    <alternativeName>
        <fullName evidence="10">Non-canonical purine NTP pyrophosphatase</fullName>
    </alternativeName>
    <alternativeName>
        <fullName evidence="10">Non-standard purine NTP pyrophosphatase</fullName>
    </alternativeName>
    <alternativeName>
        <fullName evidence="10">Nucleoside-triphosphate diphosphatase</fullName>
    </alternativeName>
    <alternativeName>
        <fullName evidence="10">Nucleoside-triphosphate pyrophosphatase</fullName>
        <shortName evidence="10">NTPase</shortName>
    </alternativeName>
</protein>
<dbReference type="NCBIfam" id="TIGR00042">
    <property type="entry name" value="RdgB/HAM1 family non-canonical purine NTP pyrophosphatase"/>
    <property type="match status" value="1"/>
</dbReference>
<dbReference type="InterPro" id="IPR020922">
    <property type="entry name" value="dITP/XTP_pyrophosphatase"/>
</dbReference>
<keyword evidence="4 10" id="KW-0547">Nucleotide-binding</keyword>
<keyword evidence="7 10" id="KW-0546">Nucleotide metabolism</keyword>
<comment type="catalytic activity">
    <reaction evidence="10">
        <text>ITP + H2O = IMP + diphosphate + H(+)</text>
        <dbReference type="Rhea" id="RHEA:29399"/>
        <dbReference type="ChEBI" id="CHEBI:15377"/>
        <dbReference type="ChEBI" id="CHEBI:15378"/>
        <dbReference type="ChEBI" id="CHEBI:33019"/>
        <dbReference type="ChEBI" id="CHEBI:58053"/>
        <dbReference type="ChEBI" id="CHEBI:61402"/>
        <dbReference type="EC" id="3.6.1.66"/>
    </reaction>
</comment>
<dbReference type="InterPro" id="IPR002637">
    <property type="entry name" value="RdgB/HAM1"/>
</dbReference>
<dbReference type="RefSeq" id="WP_073004710.1">
    <property type="nucleotide sequence ID" value="NZ_FQXD01000001.1"/>
</dbReference>
<dbReference type="FunFam" id="3.90.950.10:FF:000001">
    <property type="entry name" value="dITP/XTP pyrophosphatase"/>
    <property type="match status" value="1"/>
</dbReference>
<comment type="catalytic activity">
    <reaction evidence="9 10">
        <text>XTP + H2O = XMP + diphosphate + H(+)</text>
        <dbReference type="Rhea" id="RHEA:28610"/>
        <dbReference type="ChEBI" id="CHEBI:15377"/>
        <dbReference type="ChEBI" id="CHEBI:15378"/>
        <dbReference type="ChEBI" id="CHEBI:33019"/>
        <dbReference type="ChEBI" id="CHEBI:57464"/>
        <dbReference type="ChEBI" id="CHEBI:61314"/>
        <dbReference type="EC" id="3.6.1.66"/>
    </reaction>
</comment>
<dbReference type="GO" id="GO:0000166">
    <property type="term" value="F:nucleotide binding"/>
    <property type="evidence" value="ECO:0007669"/>
    <property type="project" value="UniProtKB-KW"/>
</dbReference>
<dbReference type="GO" id="GO:0035870">
    <property type="term" value="F:dITP diphosphatase activity"/>
    <property type="evidence" value="ECO:0007669"/>
    <property type="project" value="UniProtKB-UniRule"/>
</dbReference>
<dbReference type="Pfam" id="PF01725">
    <property type="entry name" value="Ham1p_like"/>
    <property type="match status" value="1"/>
</dbReference>
<dbReference type="Gene3D" id="3.90.950.10">
    <property type="match status" value="1"/>
</dbReference>
<feature type="binding site" evidence="10">
    <location>
        <begin position="181"/>
        <end position="182"/>
    </location>
    <ligand>
        <name>substrate</name>
    </ligand>
</feature>
<evidence type="ECO:0000256" key="11">
    <source>
        <dbReference type="RuleBase" id="RU003781"/>
    </source>
</evidence>
<dbReference type="SUPFAM" id="SSF52972">
    <property type="entry name" value="ITPase-like"/>
    <property type="match status" value="1"/>
</dbReference>
<feature type="binding site" evidence="10">
    <location>
        <position position="71"/>
    </location>
    <ligand>
        <name>substrate</name>
    </ligand>
</feature>
<name>A0A1M5MCV2_9BACI</name>
<keyword evidence="6 10" id="KW-0460">Magnesium</keyword>
<dbReference type="EMBL" id="FQXD01000001">
    <property type="protein sequence ID" value="SHG74553.1"/>
    <property type="molecule type" value="Genomic_DNA"/>
</dbReference>
<evidence type="ECO:0000313" key="12">
    <source>
        <dbReference type="EMBL" id="SHG74553.1"/>
    </source>
</evidence>
<proteinExistence type="inferred from homology"/>
<feature type="active site" description="Proton acceptor" evidence="10">
    <location>
        <position position="70"/>
    </location>
</feature>
<dbReference type="GO" id="GO:0017111">
    <property type="term" value="F:ribonucleoside triphosphate phosphatase activity"/>
    <property type="evidence" value="ECO:0007669"/>
    <property type="project" value="InterPro"/>
</dbReference>
<comment type="catalytic activity">
    <reaction evidence="8 10">
        <text>dITP + H2O = dIMP + diphosphate + H(+)</text>
        <dbReference type="Rhea" id="RHEA:28342"/>
        <dbReference type="ChEBI" id="CHEBI:15377"/>
        <dbReference type="ChEBI" id="CHEBI:15378"/>
        <dbReference type="ChEBI" id="CHEBI:33019"/>
        <dbReference type="ChEBI" id="CHEBI:61194"/>
        <dbReference type="ChEBI" id="CHEBI:61382"/>
        <dbReference type="EC" id="3.6.1.66"/>
    </reaction>
</comment>
<evidence type="ECO:0000256" key="9">
    <source>
        <dbReference type="ARBA" id="ARBA00052017"/>
    </source>
</evidence>
<evidence type="ECO:0000256" key="2">
    <source>
        <dbReference type="ARBA" id="ARBA00011738"/>
    </source>
</evidence>
<feature type="binding site" evidence="10">
    <location>
        <position position="70"/>
    </location>
    <ligand>
        <name>Mg(2+)</name>
        <dbReference type="ChEBI" id="CHEBI:18420"/>
    </ligand>
</feature>
<evidence type="ECO:0000256" key="7">
    <source>
        <dbReference type="ARBA" id="ARBA00023080"/>
    </source>
</evidence>
<dbReference type="CDD" id="cd00515">
    <property type="entry name" value="HAM1"/>
    <property type="match status" value="1"/>
</dbReference>
<dbReference type="EC" id="3.6.1.66" evidence="10"/>
<evidence type="ECO:0000256" key="3">
    <source>
        <dbReference type="ARBA" id="ARBA00022723"/>
    </source>
</evidence>
<dbReference type="AlphaFoldDB" id="A0A1M5MCV2"/>
<reference evidence="13" key="1">
    <citation type="submission" date="2016-11" db="EMBL/GenBank/DDBJ databases">
        <authorList>
            <person name="Varghese N."/>
            <person name="Submissions S."/>
        </authorList>
    </citation>
    <scope>NUCLEOTIDE SEQUENCE [LARGE SCALE GENOMIC DNA]</scope>
    <source>
        <strain evidence="13">CGMCC 1.6496</strain>
    </source>
</reference>
<dbReference type="NCBIfam" id="NF011397">
    <property type="entry name" value="PRK14822.1"/>
    <property type="match status" value="1"/>
</dbReference>
<dbReference type="InterPro" id="IPR029001">
    <property type="entry name" value="ITPase-like_fam"/>
</dbReference>
<evidence type="ECO:0000256" key="4">
    <source>
        <dbReference type="ARBA" id="ARBA00022741"/>
    </source>
</evidence>
<evidence type="ECO:0000313" key="13">
    <source>
        <dbReference type="Proteomes" id="UP000184079"/>
    </source>
</evidence>
<dbReference type="GO" id="GO:0036220">
    <property type="term" value="F:ITP diphosphatase activity"/>
    <property type="evidence" value="ECO:0007669"/>
    <property type="project" value="UniProtKB-UniRule"/>
</dbReference>
<keyword evidence="13" id="KW-1185">Reference proteome</keyword>
<keyword evidence="5 10" id="KW-0378">Hydrolase</keyword>
<comment type="function">
    <text evidence="10">Pyrophosphatase that catalyzes the hydrolysis of nucleoside triphosphates to their monophosphate derivatives, with a high preference for the non-canonical purine nucleotides XTP (xanthosine triphosphate), dITP (deoxyinosine triphosphate) and ITP. Seems to function as a house-cleaning enzyme that removes non-canonical purine nucleotides from the nucleotide pool, thus preventing their incorporation into DNA/RNA and avoiding chromosomal lesions.</text>
</comment>
<evidence type="ECO:0000256" key="1">
    <source>
        <dbReference type="ARBA" id="ARBA00008023"/>
    </source>
</evidence>
<dbReference type="Proteomes" id="UP000184079">
    <property type="component" value="Unassembled WGS sequence"/>
</dbReference>
<evidence type="ECO:0000256" key="6">
    <source>
        <dbReference type="ARBA" id="ARBA00022842"/>
    </source>
</evidence>
<dbReference type="HAMAP" id="MF_01405">
    <property type="entry name" value="Non_canon_purine_NTPase"/>
    <property type="match status" value="1"/>
</dbReference>
<evidence type="ECO:0000256" key="10">
    <source>
        <dbReference type="HAMAP-Rule" id="MF_01405"/>
    </source>
</evidence>
<feature type="binding site" evidence="10">
    <location>
        <position position="176"/>
    </location>
    <ligand>
        <name>substrate</name>
    </ligand>
</feature>
<dbReference type="PANTHER" id="PTHR11067:SF9">
    <property type="entry name" value="INOSINE TRIPHOSPHATE PYROPHOSPHATASE"/>
    <property type="match status" value="1"/>
</dbReference>
<organism evidence="12 13">
    <name type="scientific">Virgibacillus chiguensis</name>
    <dbReference type="NCBI Taxonomy" id="411959"/>
    <lineage>
        <taxon>Bacteria</taxon>
        <taxon>Bacillati</taxon>
        <taxon>Bacillota</taxon>
        <taxon>Bacilli</taxon>
        <taxon>Bacillales</taxon>
        <taxon>Bacillaceae</taxon>
        <taxon>Virgibacillus</taxon>
    </lineage>
</organism>